<evidence type="ECO:0000313" key="1">
    <source>
        <dbReference type="EMBL" id="MDR4305457.1"/>
    </source>
</evidence>
<dbReference type="PANTHER" id="PTHR43737">
    <property type="entry name" value="BLL7424 PROTEIN"/>
    <property type="match status" value="1"/>
</dbReference>
<dbReference type="Proteomes" id="UP001181622">
    <property type="component" value="Unassembled WGS sequence"/>
</dbReference>
<dbReference type="Pfam" id="PF07394">
    <property type="entry name" value="DUF1501"/>
    <property type="match status" value="1"/>
</dbReference>
<sequence>MGRIIPPDEIPPALRAAALQGCEESRLLMSRRSMLGITAGLFSAAFTPRLASAAGGPDPRLLVVVLRGGMDGVNAVVPHGDPAYVSQRGDIAIPKTATQALDGFFGLNPALSAFGRMYRAKQAAAVHAVCTPLRNRSHFECQDNLESGLPDLASNPTGWLNRLLQVLPGGSPIRSHGAIQIGEAPLLLRGPAPVLGWSPTWFSHPPESITSSVSRLLKMRDPELYKALSAGLKSDELAERAGAGEDDVSGLRKAFRGAARLLSANDGPRIAVLSVGNFDTHSDQGTTDGFLWGSLNELDLGLAEFQASGPAIWDDTVIVMATEFGRTVKVNGDDGTDHGSGTVALLAGGAVAGGKVHGDWPGLAAKNLDDDALMPTTDLRAVFKGVLLDHLGVAPKLLDEKIFPQSKAVKPLRGLVRSGAGDALADASAGDAPVAMRPLSPIERYRRLNAS</sequence>
<gene>
    <name evidence="1" type="ORF">IHQ68_02315</name>
</gene>
<protein>
    <submittedName>
        <fullName evidence="1">DUF1501 domain-containing protein</fullName>
    </submittedName>
</protein>
<accession>A0ABU1DBG7</accession>
<keyword evidence="2" id="KW-1185">Reference proteome</keyword>
<dbReference type="InterPro" id="IPR010869">
    <property type="entry name" value="DUF1501"/>
</dbReference>
<dbReference type="PANTHER" id="PTHR43737:SF1">
    <property type="entry name" value="DUF1501 DOMAIN-CONTAINING PROTEIN"/>
    <property type="match status" value="1"/>
</dbReference>
<evidence type="ECO:0000313" key="2">
    <source>
        <dbReference type="Proteomes" id="UP001181622"/>
    </source>
</evidence>
<reference evidence="1" key="1">
    <citation type="submission" date="2020-10" db="EMBL/GenBank/DDBJ databases">
        <authorList>
            <person name="Abbas A."/>
            <person name="Razzaq R."/>
            <person name="Waqas M."/>
            <person name="Abbas N."/>
            <person name="Nielsen T.K."/>
            <person name="Hansen L.H."/>
            <person name="Hussain S."/>
            <person name="Shahid M."/>
        </authorList>
    </citation>
    <scope>NUCLEOTIDE SEQUENCE</scope>
    <source>
        <strain evidence="1">S14</strain>
    </source>
</reference>
<proteinExistence type="predicted"/>
<dbReference type="EMBL" id="JADBEO010000003">
    <property type="protein sequence ID" value="MDR4305457.1"/>
    <property type="molecule type" value="Genomic_DNA"/>
</dbReference>
<name>A0ABU1DBG7_9HYPH</name>
<comment type="caution">
    <text evidence="1">The sequence shown here is derived from an EMBL/GenBank/DDBJ whole genome shotgun (WGS) entry which is preliminary data.</text>
</comment>
<dbReference type="RefSeq" id="WP_309388509.1">
    <property type="nucleotide sequence ID" value="NZ_JADBEO010000003.1"/>
</dbReference>
<organism evidence="1 2">
    <name type="scientific">Chelatococcus sambhunathii</name>
    <dbReference type="NCBI Taxonomy" id="363953"/>
    <lineage>
        <taxon>Bacteria</taxon>
        <taxon>Pseudomonadati</taxon>
        <taxon>Pseudomonadota</taxon>
        <taxon>Alphaproteobacteria</taxon>
        <taxon>Hyphomicrobiales</taxon>
        <taxon>Chelatococcaceae</taxon>
        <taxon>Chelatococcus</taxon>
    </lineage>
</organism>